<proteinExistence type="predicted"/>
<evidence type="ECO:0000313" key="1">
    <source>
        <dbReference type="EMBL" id="ADR20779.1"/>
    </source>
</evidence>
<dbReference type="EMBL" id="CP002349">
    <property type="protein sequence ID" value="ADR20779.1"/>
    <property type="molecule type" value="Genomic_DNA"/>
</dbReference>
<name>E4TSF9_MARTH</name>
<protein>
    <submittedName>
        <fullName evidence="1">Uncharacterized protein</fullName>
    </submittedName>
</protein>
<keyword evidence="2" id="KW-1185">Reference proteome</keyword>
<gene>
    <name evidence="1" type="ordered locus">Ftrac_0777</name>
</gene>
<dbReference type="STRING" id="643867.Ftrac_0777"/>
<dbReference type="HOGENOM" id="CLU_3154634_0_0_10"/>
<dbReference type="KEGG" id="mtt:Ftrac_0777"/>
<evidence type="ECO:0000313" key="2">
    <source>
        <dbReference type="Proteomes" id="UP000008720"/>
    </source>
</evidence>
<organism evidence="1 2">
    <name type="scientific">Marivirga tractuosa (strain ATCC 23168 / DSM 4126 / NBRC 15989 / NCIMB 1408 / VKM B-1430 / H-43)</name>
    <name type="common">Microscilla tractuosa</name>
    <name type="synonym">Flexibacter tractuosus</name>
    <dbReference type="NCBI Taxonomy" id="643867"/>
    <lineage>
        <taxon>Bacteria</taxon>
        <taxon>Pseudomonadati</taxon>
        <taxon>Bacteroidota</taxon>
        <taxon>Cytophagia</taxon>
        <taxon>Cytophagales</taxon>
        <taxon>Marivirgaceae</taxon>
        <taxon>Marivirga</taxon>
    </lineage>
</organism>
<dbReference type="Proteomes" id="UP000008720">
    <property type="component" value="Chromosome"/>
</dbReference>
<dbReference type="AlphaFoldDB" id="E4TSF9"/>
<reference evidence="1 2" key="1">
    <citation type="journal article" date="2011" name="Stand. Genomic Sci.">
        <title>Complete genome sequence of Marivirga tractuosa type strain (H-43).</title>
        <authorList>
            <person name="Pagani I."/>
            <person name="Chertkov O."/>
            <person name="Lapidus A."/>
            <person name="Lucas S."/>
            <person name="Del Rio T.G."/>
            <person name="Tice H."/>
            <person name="Copeland A."/>
            <person name="Cheng J.F."/>
            <person name="Nolan M."/>
            <person name="Saunders E."/>
            <person name="Pitluck S."/>
            <person name="Held B."/>
            <person name="Goodwin L."/>
            <person name="Liolios K."/>
            <person name="Ovchinikova G."/>
            <person name="Ivanova N."/>
            <person name="Mavromatis K."/>
            <person name="Pati A."/>
            <person name="Chen A."/>
            <person name="Palaniappan K."/>
            <person name="Land M."/>
            <person name="Hauser L."/>
            <person name="Jeffries C.D."/>
            <person name="Detter J.C."/>
            <person name="Han C."/>
            <person name="Tapia R."/>
            <person name="Ngatchou-Djao O.D."/>
            <person name="Rohde M."/>
            <person name="Goker M."/>
            <person name="Spring S."/>
            <person name="Sikorski J."/>
            <person name="Woyke T."/>
            <person name="Bristow J."/>
            <person name="Eisen J.A."/>
            <person name="Markowitz V."/>
            <person name="Hugenholtz P."/>
            <person name="Klenk H.P."/>
            <person name="Kyrpides N.C."/>
        </authorList>
    </citation>
    <scope>NUCLEOTIDE SEQUENCE [LARGE SCALE GENOMIC DNA]</scope>
    <source>
        <strain evidence="2">ATCC 23168 / DSM 4126 / NBRC 15989 / NCIMB 1408 / VKM B-1430 / H-43</strain>
    </source>
</reference>
<sequence length="48" mass="5638">MVSKIYLNDILCFSKDYDMFKSIPYKVISDIIQYSSSNDIDIYFCIAL</sequence>
<accession>E4TSF9</accession>